<dbReference type="RefSeq" id="XP_024340832.1">
    <property type="nucleotide sequence ID" value="XM_024484836.1"/>
</dbReference>
<dbReference type="PANTHER" id="PTHR11895">
    <property type="entry name" value="TRANSAMIDASE"/>
    <property type="match status" value="1"/>
</dbReference>
<dbReference type="STRING" id="670580.A0A1X6N5Z8"/>
<protein>
    <recommendedName>
        <fullName evidence="7">Glutamyl-tRNA(Gln) amidotransferase subunit A, mitochondrial</fullName>
        <shortName evidence="7">Glu-AdT subunit A</shortName>
        <ecNumber evidence="7">6.3.5.7</ecNumber>
    </recommendedName>
</protein>
<dbReference type="InterPro" id="IPR000120">
    <property type="entry name" value="Amidase"/>
</dbReference>
<gene>
    <name evidence="10" type="ORF">POSPLADRAFT_1137807</name>
</gene>
<dbReference type="Gene3D" id="3.90.1300.10">
    <property type="entry name" value="Amidase signature (AS) domain"/>
    <property type="match status" value="1"/>
</dbReference>
<dbReference type="InterPro" id="IPR020556">
    <property type="entry name" value="Amidase_CS"/>
</dbReference>
<dbReference type="EMBL" id="KZ110594">
    <property type="protein sequence ID" value="OSX64038.1"/>
    <property type="molecule type" value="Genomic_DNA"/>
</dbReference>
<evidence type="ECO:0000259" key="9">
    <source>
        <dbReference type="Pfam" id="PF01425"/>
    </source>
</evidence>
<evidence type="ECO:0000256" key="7">
    <source>
        <dbReference type="HAMAP-Rule" id="MF_03150"/>
    </source>
</evidence>
<dbReference type="Pfam" id="PF01425">
    <property type="entry name" value="Amidase"/>
    <property type="match status" value="1"/>
</dbReference>
<evidence type="ECO:0000256" key="4">
    <source>
        <dbReference type="ARBA" id="ARBA00022840"/>
    </source>
</evidence>
<comment type="function">
    <text evidence="7">Allows the formation of correctly charged Gln-tRNA(Gln) through the transamidation of misacylated Glu-tRNA(Gln) in the mitochondria. The reaction takes place in the presence of glutamine and ATP through an activated gamma-phospho-Glu-tRNA(Gln).</text>
</comment>
<dbReference type="GO" id="GO:0050567">
    <property type="term" value="F:glutaminyl-tRNA synthase (glutamine-hydrolyzing) activity"/>
    <property type="evidence" value="ECO:0007669"/>
    <property type="project" value="UniProtKB-UniRule"/>
</dbReference>
<evidence type="ECO:0000256" key="6">
    <source>
        <dbReference type="ARBA" id="ARBA00047407"/>
    </source>
</evidence>
<comment type="subcellular location">
    <subcellularLocation>
        <location evidence="7">Mitochondrion</location>
    </subcellularLocation>
</comment>
<dbReference type="GO" id="GO:0005524">
    <property type="term" value="F:ATP binding"/>
    <property type="evidence" value="ECO:0007669"/>
    <property type="project" value="UniProtKB-KW"/>
</dbReference>
<feature type="domain" description="Amidase" evidence="9">
    <location>
        <begin position="57"/>
        <end position="497"/>
    </location>
</feature>
<accession>A0A1X6N5Z8</accession>
<evidence type="ECO:0000313" key="10">
    <source>
        <dbReference type="EMBL" id="OSX64038.1"/>
    </source>
</evidence>
<keyword evidence="11" id="KW-1185">Reference proteome</keyword>
<keyword evidence="3 7" id="KW-0547">Nucleotide-binding</keyword>
<evidence type="ECO:0000256" key="2">
    <source>
        <dbReference type="ARBA" id="ARBA00022598"/>
    </source>
</evidence>
<evidence type="ECO:0000313" key="11">
    <source>
        <dbReference type="Proteomes" id="UP000194127"/>
    </source>
</evidence>
<feature type="region of interest" description="Disordered" evidence="8">
    <location>
        <begin position="135"/>
        <end position="157"/>
    </location>
</feature>
<evidence type="ECO:0000256" key="8">
    <source>
        <dbReference type="SAM" id="MobiDB-lite"/>
    </source>
</evidence>
<evidence type="ECO:0000256" key="1">
    <source>
        <dbReference type="ARBA" id="ARBA00008069"/>
    </source>
</evidence>
<dbReference type="InterPro" id="IPR023631">
    <property type="entry name" value="Amidase_dom"/>
</dbReference>
<organism evidence="10 11">
    <name type="scientific">Postia placenta MAD-698-R-SB12</name>
    <dbReference type="NCBI Taxonomy" id="670580"/>
    <lineage>
        <taxon>Eukaryota</taxon>
        <taxon>Fungi</taxon>
        <taxon>Dikarya</taxon>
        <taxon>Basidiomycota</taxon>
        <taxon>Agaricomycotina</taxon>
        <taxon>Agaricomycetes</taxon>
        <taxon>Polyporales</taxon>
        <taxon>Adustoporiaceae</taxon>
        <taxon>Rhodonia</taxon>
    </lineage>
</organism>
<keyword evidence="7" id="KW-0496">Mitochondrion</keyword>
<comment type="similarity">
    <text evidence="1 7">Belongs to the amidase family. GatA subfamily.</text>
</comment>
<dbReference type="GO" id="GO:0070681">
    <property type="term" value="P:glutaminyl-tRNAGln biosynthesis via transamidation"/>
    <property type="evidence" value="ECO:0007669"/>
    <property type="project" value="UniProtKB-UniRule"/>
</dbReference>
<evidence type="ECO:0000256" key="5">
    <source>
        <dbReference type="ARBA" id="ARBA00022917"/>
    </source>
</evidence>
<keyword evidence="4 7" id="KW-0067">ATP-binding</keyword>
<dbReference type="AlphaFoldDB" id="A0A1X6N5Z8"/>
<dbReference type="GO" id="GO:0005739">
    <property type="term" value="C:mitochondrion"/>
    <property type="evidence" value="ECO:0007669"/>
    <property type="project" value="UniProtKB-SubCell"/>
</dbReference>
<name>A0A1X6N5Z8_9APHY</name>
<dbReference type="GO" id="GO:0030956">
    <property type="term" value="C:glutamyl-tRNA(Gln) amidotransferase complex"/>
    <property type="evidence" value="ECO:0007669"/>
    <property type="project" value="UniProtKB-UniRule"/>
</dbReference>
<dbReference type="Proteomes" id="UP000194127">
    <property type="component" value="Unassembled WGS sequence"/>
</dbReference>
<keyword evidence="5 7" id="KW-0648">Protein biosynthesis</keyword>
<feature type="active site" description="Charge relay system" evidence="7">
    <location>
        <position position="153"/>
    </location>
</feature>
<dbReference type="OrthoDB" id="421993at2759"/>
<comment type="catalytic activity">
    <reaction evidence="6 7">
        <text>L-glutamyl-tRNA(Gln) + L-glutamine + ATP + H2O = L-glutaminyl-tRNA(Gln) + L-glutamate + ADP + phosphate + H(+)</text>
        <dbReference type="Rhea" id="RHEA:17521"/>
        <dbReference type="Rhea" id="RHEA-COMP:9681"/>
        <dbReference type="Rhea" id="RHEA-COMP:9684"/>
        <dbReference type="ChEBI" id="CHEBI:15377"/>
        <dbReference type="ChEBI" id="CHEBI:15378"/>
        <dbReference type="ChEBI" id="CHEBI:29985"/>
        <dbReference type="ChEBI" id="CHEBI:30616"/>
        <dbReference type="ChEBI" id="CHEBI:43474"/>
        <dbReference type="ChEBI" id="CHEBI:58359"/>
        <dbReference type="ChEBI" id="CHEBI:78520"/>
        <dbReference type="ChEBI" id="CHEBI:78521"/>
        <dbReference type="ChEBI" id="CHEBI:456216"/>
        <dbReference type="EC" id="6.3.5.7"/>
    </reaction>
</comment>
<feature type="active site" description="Charge relay system" evidence="7">
    <location>
        <position position="67"/>
    </location>
</feature>
<evidence type="ECO:0000256" key="3">
    <source>
        <dbReference type="ARBA" id="ARBA00022741"/>
    </source>
</evidence>
<dbReference type="InterPro" id="IPR036928">
    <property type="entry name" value="AS_sf"/>
</dbReference>
<proteinExistence type="inferred from homology"/>
<dbReference type="InterPro" id="IPR004412">
    <property type="entry name" value="GatA"/>
</dbReference>
<dbReference type="PANTHER" id="PTHR11895:SF7">
    <property type="entry name" value="GLUTAMYL-TRNA(GLN) AMIDOTRANSFERASE SUBUNIT A, MITOCHONDRIAL"/>
    <property type="match status" value="1"/>
</dbReference>
<comment type="subunit">
    <text evidence="7">Subunit of the heterotrimeric GatCAB amidotransferase (AdT) complex, composed of A, B and C subunits.</text>
</comment>
<dbReference type="HAMAP" id="MF_00120">
    <property type="entry name" value="GatA"/>
    <property type="match status" value="1"/>
</dbReference>
<reference evidence="10 11" key="1">
    <citation type="submission" date="2017-04" db="EMBL/GenBank/DDBJ databases">
        <title>Genome Sequence of the Model Brown-Rot Fungus Postia placenta SB12.</title>
        <authorList>
            <consortium name="DOE Joint Genome Institute"/>
            <person name="Gaskell J."/>
            <person name="Kersten P."/>
            <person name="Larrondo L.F."/>
            <person name="Canessa P."/>
            <person name="Martinez D."/>
            <person name="Hibbett D."/>
            <person name="Schmoll M."/>
            <person name="Kubicek C.P."/>
            <person name="Martinez A.T."/>
            <person name="Yadav J."/>
            <person name="Master E."/>
            <person name="Magnuson J.K."/>
            <person name="James T."/>
            <person name="Yaver D."/>
            <person name="Berka R."/>
            <person name="Labutti K."/>
            <person name="Lipzen A."/>
            <person name="Aerts A."/>
            <person name="Barry K."/>
            <person name="Henrissat B."/>
            <person name="Blanchette R."/>
            <person name="Grigoriev I."/>
            <person name="Cullen D."/>
        </authorList>
    </citation>
    <scope>NUCLEOTIDE SEQUENCE [LARGE SCALE GENOMIC DNA]</scope>
    <source>
        <strain evidence="10 11">MAD-698-R-SB12</strain>
    </source>
</reference>
<keyword evidence="2 7" id="KW-0436">Ligase</keyword>
<feature type="active site" description="Acyl-ester intermediate" evidence="7">
    <location>
        <position position="177"/>
    </location>
</feature>
<dbReference type="GO" id="GO:0032543">
    <property type="term" value="P:mitochondrial translation"/>
    <property type="evidence" value="ECO:0007669"/>
    <property type="project" value="UniProtKB-UniRule"/>
</dbReference>
<dbReference type="EC" id="6.3.5.7" evidence="7"/>
<sequence length="510" mass="54594">MLRNARHGCSHLRHLGSTRRHASQISHLSGSSLKELNTSVNALVYIASDGFPVTGGLPLSGFSVAVKDNICTSSMPTTCSSAMLLDFISPFDATVVKLLQDGGAYISGKTNCDEFGMGSLNMYSVHGPVINPYQPPDSSVSWTDRERRSAGGSSGGSAAAVAVGMCDAALATDTGGSIRLPASYCGVVGLKPSYGLVSRWGVVSYADSLDCVGVMARTVRDVRKTYNVLSVYDTKDPTAARPATRLRAAEERDKHQEYSLDSPLSGLRIGVPQEYFPSDMDSHIVQPVRRVLETLRARGASIVPVSLPSTRYALSAYYVISSAEASSNLARYDGIEYGTYIDPPPGTDKTKTAKVYAHSRSAGFGKEVQKRILLGTYALTADAFDNYFLQAQRVRKLICADFDRVFCVPNVLNSTSQSNPDFTGVHVLLHPSAIRTAPRLPSSTDADHDLGAYVQDVLTVPASLAGLPAISVPAGHGMDAWPVGISIVGQWGCDEMVMDVAEICERYNTT</sequence>
<dbReference type="PROSITE" id="PS00571">
    <property type="entry name" value="AMIDASES"/>
    <property type="match status" value="1"/>
</dbReference>
<dbReference type="SUPFAM" id="SSF75304">
    <property type="entry name" value="Amidase signature (AS) enzymes"/>
    <property type="match status" value="1"/>
</dbReference>
<dbReference type="GeneID" id="36329785"/>